<geneLocation type="plasmid" evidence="4">
    <name>2</name>
</geneLocation>
<gene>
    <name evidence="4" type="primary">acnR_6</name>
    <name evidence="4" type="ORF">ERS450000_04245</name>
</gene>
<dbReference type="SUPFAM" id="SSF48498">
    <property type="entry name" value="Tetracyclin repressor-like, C-terminal domain"/>
    <property type="match status" value="1"/>
</dbReference>
<dbReference type="Proteomes" id="UP000057820">
    <property type="component" value="Plasmid 2"/>
</dbReference>
<dbReference type="Pfam" id="PF00440">
    <property type="entry name" value="TetR_N"/>
    <property type="match status" value="1"/>
</dbReference>
<proteinExistence type="predicted"/>
<keyword evidence="4" id="KW-0614">Plasmid</keyword>
<dbReference type="GO" id="GO:0000976">
    <property type="term" value="F:transcription cis-regulatory region binding"/>
    <property type="evidence" value="ECO:0007669"/>
    <property type="project" value="TreeGrafter"/>
</dbReference>
<organism evidence="4 5">
    <name type="scientific">Nocardia farcinica</name>
    <dbReference type="NCBI Taxonomy" id="37329"/>
    <lineage>
        <taxon>Bacteria</taxon>
        <taxon>Bacillati</taxon>
        <taxon>Actinomycetota</taxon>
        <taxon>Actinomycetes</taxon>
        <taxon>Mycobacteriales</taxon>
        <taxon>Nocardiaceae</taxon>
        <taxon>Nocardia</taxon>
    </lineage>
</organism>
<reference evidence="5" key="1">
    <citation type="submission" date="2015-03" db="EMBL/GenBank/DDBJ databases">
        <authorList>
            <consortium name="Pathogen Informatics"/>
        </authorList>
    </citation>
    <scope>NUCLEOTIDE SEQUENCE [LARGE SCALE GENOMIC DNA]</scope>
    <source>
        <strain evidence="5">NCTC11134</strain>
        <plasmid evidence="5">2</plasmid>
    </source>
</reference>
<keyword evidence="1 2" id="KW-0238">DNA-binding</keyword>
<evidence type="ECO:0000313" key="5">
    <source>
        <dbReference type="Proteomes" id="UP000057820"/>
    </source>
</evidence>
<accession>A0A0H5P1E4</accession>
<dbReference type="PROSITE" id="PS50977">
    <property type="entry name" value="HTH_TETR_2"/>
    <property type="match status" value="1"/>
</dbReference>
<dbReference type="Gene3D" id="1.10.357.10">
    <property type="entry name" value="Tetracycline Repressor, domain 2"/>
    <property type="match status" value="1"/>
</dbReference>
<dbReference type="InterPro" id="IPR001647">
    <property type="entry name" value="HTH_TetR"/>
</dbReference>
<evidence type="ECO:0000313" key="4">
    <source>
        <dbReference type="EMBL" id="CRY81119.1"/>
    </source>
</evidence>
<dbReference type="PRINTS" id="PR00455">
    <property type="entry name" value="HTHTETR"/>
</dbReference>
<dbReference type="RefSeq" id="WP_060593945.1">
    <property type="nucleotide sequence ID" value="NZ_CP031418.1"/>
</dbReference>
<dbReference type="EMBL" id="LN868939">
    <property type="protein sequence ID" value="CRY81119.1"/>
    <property type="molecule type" value="Genomic_DNA"/>
</dbReference>
<evidence type="ECO:0000259" key="3">
    <source>
        <dbReference type="PROSITE" id="PS50977"/>
    </source>
</evidence>
<dbReference type="AlphaFoldDB" id="A0A0H5P1E4"/>
<dbReference type="InterPro" id="IPR009057">
    <property type="entry name" value="Homeodomain-like_sf"/>
</dbReference>
<dbReference type="GO" id="GO:0003700">
    <property type="term" value="F:DNA-binding transcription factor activity"/>
    <property type="evidence" value="ECO:0007669"/>
    <property type="project" value="TreeGrafter"/>
</dbReference>
<evidence type="ECO:0000256" key="2">
    <source>
        <dbReference type="PROSITE-ProRule" id="PRU00335"/>
    </source>
</evidence>
<dbReference type="InterPro" id="IPR036271">
    <property type="entry name" value="Tet_transcr_reg_TetR-rel_C_sf"/>
</dbReference>
<dbReference type="KEGG" id="nfr:ERS450000_04245"/>
<sequence length="193" mass="21573">MKIRDRLLLAAEREFAEHGALDATLARIREAAGASVGALYHHFPDKADLYRQVWAHALVDYQHRFWAAVGESVDARTGVTEGVRAHLRWVTENRSRATILLSARPPGVRESESNRTFLADVNRWWRTHARYGAVRALDFDVLYALWLGPAQEYSRQWLGGAVPVAPTEIADELAAAAWQVLAGPAHPTQEGTR</sequence>
<dbReference type="InterPro" id="IPR050109">
    <property type="entry name" value="HTH-type_TetR-like_transc_reg"/>
</dbReference>
<protein>
    <submittedName>
        <fullName evidence="4">HTH-type transcriptional repressor AcnR</fullName>
    </submittedName>
</protein>
<dbReference type="PANTHER" id="PTHR30055:SF187">
    <property type="entry name" value="TRANSCRIPTIONAL REGULATORY PROTEIN"/>
    <property type="match status" value="1"/>
</dbReference>
<feature type="DNA-binding region" description="H-T-H motif" evidence="2">
    <location>
        <begin position="24"/>
        <end position="43"/>
    </location>
</feature>
<dbReference type="PANTHER" id="PTHR30055">
    <property type="entry name" value="HTH-TYPE TRANSCRIPTIONAL REGULATOR RUTR"/>
    <property type="match status" value="1"/>
</dbReference>
<feature type="domain" description="HTH tetR-type" evidence="3">
    <location>
        <begin position="1"/>
        <end position="61"/>
    </location>
</feature>
<dbReference type="SUPFAM" id="SSF46689">
    <property type="entry name" value="Homeodomain-like"/>
    <property type="match status" value="1"/>
</dbReference>
<name>A0A0H5P1E4_NOCFR</name>
<evidence type="ECO:0000256" key="1">
    <source>
        <dbReference type="ARBA" id="ARBA00023125"/>
    </source>
</evidence>